<evidence type="ECO:0000256" key="1">
    <source>
        <dbReference type="ARBA" id="ARBA00005854"/>
    </source>
</evidence>
<dbReference type="CDD" id="cd05299">
    <property type="entry name" value="CtBP_dh"/>
    <property type="match status" value="1"/>
</dbReference>
<dbReference type="GO" id="GO:0003714">
    <property type="term" value="F:transcription corepressor activity"/>
    <property type="evidence" value="ECO:0007669"/>
    <property type="project" value="InterPro"/>
</dbReference>
<dbReference type="Proteomes" id="UP000317429">
    <property type="component" value="Chromosome"/>
</dbReference>
<gene>
    <name evidence="7" type="ORF">Pla175_40290</name>
</gene>
<dbReference type="InterPro" id="IPR029753">
    <property type="entry name" value="D-isomer_DH_CS"/>
</dbReference>
<evidence type="ECO:0000259" key="5">
    <source>
        <dbReference type="Pfam" id="PF00389"/>
    </source>
</evidence>
<dbReference type="InterPro" id="IPR043322">
    <property type="entry name" value="CtBP"/>
</dbReference>
<dbReference type="SUPFAM" id="SSF52283">
    <property type="entry name" value="Formate/glycerate dehydrogenase catalytic domain-like"/>
    <property type="match status" value="1"/>
</dbReference>
<feature type="domain" description="D-isomer specific 2-hydroxyacid dehydrogenase catalytic" evidence="5">
    <location>
        <begin position="18"/>
        <end position="312"/>
    </location>
</feature>
<dbReference type="EC" id="1.-.-.-" evidence="7"/>
<reference evidence="7 8" key="1">
    <citation type="submission" date="2019-02" db="EMBL/GenBank/DDBJ databases">
        <title>Deep-cultivation of Planctomycetes and their phenomic and genomic characterization uncovers novel biology.</title>
        <authorList>
            <person name="Wiegand S."/>
            <person name="Jogler M."/>
            <person name="Boedeker C."/>
            <person name="Pinto D."/>
            <person name="Vollmers J."/>
            <person name="Rivas-Marin E."/>
            <person name="Kohn T."/>
            <person name="Peeters S.H."/>
            <person name="Heuer A."/>
            <person name="Rast P."/>
            <person name="Oberbeckmann S."/>
            <person name="Bunk B."/>
            <person name="Jeske O."/>
            <person name="Meyerdierks A."/>
            <person name="Storesund J.E."/>
            <person name="Kallscheuer N."/>
            <person name="Luecker S."/>
            <person name="Lage O.M."/>
            <person name="Pohl T."/>
            <person name="Merkel B.J."/>
            <person name="Hornburger P."/>
            <person name="Mueller R.-W."/>
            <person name="Bruemmer F."/>
            <person name="Labrenz M."/>
            <person name="Spormann A.M."/>
            <person name="Op den Camp H."/>
            <person name="Overmann J."/>
            <person name="Amann R."/>
            <person name="Jetten M.S.M."/>
            <person name="Mascher T."/>
            <person name="Medema M.H."/>
            <person name="Devos D.P."/>
            <person name="Kaster A.-K."/>
            <person name="Ovreas L."/>
            <person name="Rohde M."/>
            <person name="Galperin M.Y."/>
            <person name="Jogler C."/>
        </authorList>
    </citation>
    <scope>NUCLEOTIDE SEQUENCE [LARGE SCALE GENOMIC DNA]</scope>
    <source>
        <strain evidence="7 8">Pla175</strain>
    </source>
</reference>
<feature type="domain" description="D-isomer specific 2-hydroxyacid dehydrogenase NAD-binding" evidence="6">
    <location>
        <begin position="108"/>
        <end position="280"/>
    </location>
</feature>
<dbReference type="Pfam" id="PF00389">
    <property type="entry name" value="2-Hacid_dh"/>
    <property type="match status" value="1"/>
</dbReference>
<evidence type="ECO:0000256" key="4">
    <source>
        <dbReference type="RuleBase" id="RU003719"/>
    </source>
</evidence>
<accession>A0A518DGL5</accession>
<evidence type="ECO:0000259" key="6">
    <source>
        <dbReference type="Pfam" id="PF02826"/>
    </source>
</evidence>
<comment type="similarity">
    <text evidence="1 4">Belongs to the D-isomer specific 2-hydroxyacid dehydrogenase family.</text>
</comment>
<dbReference type="EMBL" id="CP036291">
    <property type="protein sequence ID" value="QDU90620.1"/>
    <property type="molecule type" value="Genomic_DNA"/>
</dbReference>
<keyword evidence="3" id="KW-0520">NAD</keyword>
<keyword evidence="2 4" id="KW-0560">Oxidoreductase</keyword>
<dbReference type="AlphaFoldDB" id="A0A518DGL5"/>
<evidence type="ECO:0000313" key="7">
    <source>
        <dbReference type="EMBL" id="QDU90620.1"/>
    </source>
</evidence>
<dbReference type="PROSITE" id="PS00671">
    <property type="entry name" value="D_2_HYDROXYACID_DH_3"/>
    <property type="match status" value="1"/>
</dbReference>
<dbReference type="OrthoDB" id="277029at2"/>
<dbReference type="PANTHER" id="PTHR43761">
    <property type="entry name" value="D-ISOMER SPECIFIC 2-HYDROXYACID DEHYDROGENASE FAMILY PROTEIN (AFU_ORTHOLOGUE AFUA_1G13630)"/>
    <property type="match status" value="1"/>
</dbReference>
<evidence type="ECO:0000256" key="3">
    <source>
        <dbReference type="ARBA" id="ARBA00023027"/>
    </source>
</evidence>
<dbReference type="GO" id="GO:0016616">
    <property type="term" value="F:oxidoreductase activity, acting on the CH-OH group of donors, NAD or NADP as acceptor"/>
    <property type="evidence" value="ECO:0007669"/>
    <property type="project" value="InterPro"/>
</dbReference>
<sequence>MPNAFYTDHPWADVEVERAILSAAGIDLREASNNQEATLAAQVGDADAIITCWAPTTARVIDAAPNLRHIARTGVGLDNIDVARATERGVVVTNVPDYCVTEVAEHTIGLAFAMARKIAECAIATRAGRYSLVDAEPYRRIAGQTFGVIGLGRIGSRVAEMARALGCRVLGNNRSGSTPEGVAWAPLDQLLAESDFVALLAPLTDETHKMINDRTLALMKPDAFLINTSRGGLVDHDALARTLAQGRLAGVALDVQTPEPPDLSAPPYNHPRVLVTPHTAFVSTQSMIDLRTRVAHQVAAVLAGEQPENVVN</sequence>
<dbReference type="SUPFAM" id="SSF51735">
    <property type="entry name" value="NAD(P)-binding Rossmann-fold domains"/>
    <property type="match status" value="1"/>
</dbReference>
<dbReference type="GO" id="GO:0051287">
    <property type="term" value="F:NAD binding"/>
    <property type="evidence" value="ECO:0007669"/>
    <property type="project" value="InterPro"/>
</dbReference>
<dbReference type="Gene3D" id="3.40.50.720">
    <property type="entry name" value="NAD(P)-binding Rossmann-like Domain"/>
    <property type="match status" value="2"/>
</dbReference>
<protein>
    <submittedName>
        <fullName evidence="7">2-hydroxyacid dehydrogenase</fullName>
        <ecNumber evidence="7">1.-.-.-</ecNumber>
    </submittedName>
</protein>
<dbReference type="PANTHER" id="PTHR43761:SF1">
    <property type="entry name" value="D-ISOMER SPECIFIC 2-HYDROXYACID DEHYDROGENASE CATALYTIC DOMAIN-CONTAINING PROTEIN-RELATED"/>
    <property type="match status" value="1"/>
</dbReference>
<keyword evidence="8" id="KW-1185">Reference proteome</keyword>
<dbReference type="InterPro" id="IPR050418">
    <property type="entry name" value="D-iso_2-hydroxyacid_DH_PdxB"/>
</dbReference>
<dbReference type="InterPro" id="IPR006139">
    <property type="entry name" value="D-isomer_2_OHA_DH_cat_dom"/>
</dbReference>
<name>A0A518DGL5_9BACT</name>
<evidence type="ECO:0000313" key="8">
    <source>
        <dbReference type="Proteomes" id="UP000317429"/>
    </source>
</evidence>
<dbReference type="InterPro" id="IPR036291">
    <property type="entry name" value="NAD(P)-bd_dom_sf"/>
</dbReference>
<dbReference type="Pfam" id="PF02826">
    <property type="entry name" value="2-Hacid_dh_C"/>
    <property type="match status" value="1"/>
</dbReference>
<proteinExistence type="inferred from homology"/>
<organism evidence="7 8">
    <name type="scientific">Pirellulimonas nuda</name>
    <dbReference type="NCBI Taxonomy" id="2528009"/>
    <lineage>
        <taxon>Bacteria</taxon>
        <taxon>Pseudomonadati</taxon>
        <taxon>Planctomycetota</taxon>
        <taxon>Planctomycetia</taxon>
        <taxon>Pirellulales</taxon>
        <taxon>Lacipirellulaceae</taxon>
        <taxon>Pirellulimonas</taxon>
    </lineage>
</organism>
<dbReference type="InterPro" id="IPR006140">
    <property type="entry name" value="D-isomer_DH_NAD-bd"/>
</dbReference>
<evidence type="ECO:0000256" key="2">
    <source>
        <dbReference type="ARBA" id="ARBA00023002"/>
    </source>
</evidence>
<dbReference type="KEGG" id="pnd:Pla175_40290"/>
<dbReference type="RefSeq" id="WP_145289488.1">
    <property type="nucleotide sequence ID" value="NZ_CP036291.1"/>
</dbReference>